<reference evidence="2" key="1">
    <citation type="journal article" date="2020" name="Nature">
        <title>Giant virus diversity and host interactions through global metagenomics.</title>
        <authorList>
            <person name="Schulz F."/>
            <person name="Roux S."/>
            <person name="Paez-Espino D."/>
            <person name="Jungbluth S."/>
            <person name="Walsh D.A."/>
            <person name="Denef V.J."/>
            <person name="McMahon K.D."/>
            <person name="Konstantinidis K.T."/>
            <person name="Eloe-Fadrosh E.A."/>
            <person name="Kyrpides N.C."/>
            <person name="Woyke T."/>
        </authorList>
    </citation>
    <scope>NUCLEOTIDE SEQUENCE</scope>
    <source>
        <strain evidence="2">GVMAG-M-3300027963-41</strain>
    </source>
</reference>
<dbReference type="AlphaFoldDB" id="A0A6C0LPB3"/>
<feature type="region of interest" description="Disordered" evidence="1">
    <location>
        <begin position="1"/>
        <end position="24"/>
    </location>
</feature>
<name>A0A6C0LPB3_9ZZZZ</name>
<dbReference type="EMBL" id="MN740533">
    <property type="protein sequence ID" value="QHU31798.1"/>
    <property type="molecule type" value="Genomic_DNA"/>
</dbReference>
<evidence type="ECO:0000256" key="1">
    <source>
        <dbReference type="SAM" id="MobiDB-lite"/>
    </source>
</evidence>
<evidence type="ECO:0000313" key="2">
    <source>
        <dbReference type="EMBL" id="QHU31798.1"/>
    </source>
</evidence>
<organism evidence="2">
    <name type="scientific">viral metagenome</name>
    <dbReference type="NCBI Taxonomy" id="1070528"/>
    <lineage>
        <taxon>unclassified sequences</taxon>
        <taxon>metagenomes</taxon>
        <taxon>organismal metagenomes</taxon>
    </lineage>
</organism>
<proteinExistence type="predicted"/>
<sequence>MDSIEVVPPVASSPLDSMRGRGKRYGLSHQKYVTSEKKHPKSNKQIVILVLPENTSKPIVGHKQ</sequence>
<protein>
    <submittedName>
        <fullName evidence="2">Uncharacterized protein</fullName>
    </submittedName>
</protein>
<accession>A0A6C0LPB3</accession>